<dbReference type="FunFam" id="3.90.550.10:FF:000003">
    <property type="entry name" value="2-C-methyl-D-erythritol 4-phosphate cytidylyltransferase"/>
    <property type="match status" value="1"/>
</dbReference>
<feature type="site" description="Transition state stabilizer" evidence="7">
    <location>
        <position position="28"/>
    </location>
</feature>
<dbReference type="EC" id="2.7.7.60" evidence="7"/>
<dbReference type="STRING" id="1122154.SAMN02746068_00359"/>
<accession>A0A1K2H5G8</accession>
<dbReference type="RefSeq" id="WP_031366482.1">
    <property type="nucleotide sequence ID" value="NZ_FPKS01000002.1"/>
</dbReference>
<dbReference type="OrthoDB" id="9806837at2"/>
<dbReference type="Gene3D" id="3.90.550.10">
    <property type="entry name" value="Spore Coat Polysaccharide Biosynthesis Protein SpsA, Chain A"/>
    <property type="match status" value="1"/>
</dbReference>
<keyword evidence="5 7" id="KW-0548">Nucleotidyltransferase</keyword>
<dbReference type="GO" id="GO:0019288">
    <property type="term" value="P:isopentenyl diphosphate biosynthetic process, methylerythritol 4-phosphate pathway"/>
    <property type="evidence" value="ECO:0007669"/>
    <property type="project" value="UniProtKB-UniRule"/>
</dbReference>
<keyword evidence="6 7" id="KW-0414">Isoprene biosynthesis</keyword>
<organism evidence="8 9">
    <name type="scientific">Pseudolactococcus chungangensis CAU 28 = DSM 22330</name>
    <dbReference type="NCBI Taxonomy" id="1122154"/>
    <lineage>
        <taxon>Bacteria</taxon>
        <taxon>Bacillati</taxon>
        <taxon>Bacillota</taxon>
        <taxon>Bacilli</taxon>
        <taxon>Lactobacillales</taxon>
        <taxon>Streptococcaceae</taxon>
        <taxon>Pseudolactococcus</taxon>
    </lineage>
</organism>
<dbReference type="PANTHER" id="PTHR32125">
    <property type="entry name" value="2-C-METHYL-D-ERYTHRITOL 4-PHOSPHATE CYTIDYLYLTRANSFERASE, CHLOROPLASTIC"/>
    <property type="match status" value="1"/>
</dbReference>
<dbReference type="EMBL" id="FPKS01000002">
    <property type="protein sequence ID" value="SFZ71317.1"/>
    <property type="molecule type" value="Genomic_DNA"/>
</dbReference>
<evidence type="ECO:0000256" key="2">
    <source>
        <dbReference type="ARBA" id="ARBA00004787"/>
    </source>
</evidence>
<comment type="pathway">
    <text evidence="2 7">Isoprenoid biosynthesis; isopentenyl diphosphate biosynthesis via DXP pathway; isopentenyl diphosphate from 1-deoxy-D-xylulose 5-phosphate: step 2/6.</text>
</comment>
<dbReference type="GO" id="GO:0050518">
    <property type="term" value="F:2-C-methyl-D-erythritol 4-phosphate cytidylyltransferase activity"/>
    <property type="evidence" value="ECO:0007669"/>
    <property type="project" value="UniProtKB-UniRule"/>
</dbReference>
<reference evidence="8 9" key="1">
    <citation type="submission" date="2016-11" db="EMBL/GenBank/DDBJ databases">
        <authorList>
            <person name="Jaros S."/>
            <person name="Januszkiewicz K."/>
            <person name="Wedrychowicz H."/>
        </authorList>
    </citation>
    <scope>NUCLEOTIDE SEQUENCE [LARGE SCALE GENOMIC DNA]</scope>
    <source>
        <strain evidence="8 9">DSM 22330</strain>
    </source>
</reference>
<dbReference type="SUPFAM" id="SSF53448">
    <property type="entry name" value="Nucleotide-diphospho-sugar transferases"/>
    <property type="match status" value="1"/>
</dbReference>
<dbReference type="Proteomes" id="UP000185655">
    <property type="component" value="Unassembled WGS sequence"/>
</dbReference>
<dbReference type="Pfam" id="PF01128">
    <property type="entry name" value="IspD"/>
    <property type="match status" value="1"/>
</dbReference>
<dbReference type="InterPro" id="IPR001228">
    <property type="entry name" value="IspD"/>
</dbReference>
<proteinExistence type="inferred from homology"/>
<dbReference type="NCBIfam" id="TIGR00453">
    <property type="entry name" value="ispD"/>
    <property type="match status" value="1"/>
</dbReference>
<evidence type="ECO:0000256" key="6">
    <source>
        <dbReference type="ARBA" id="ARBA00023229"/>
    </source>
</evidence>
<dbReference type="InterPro" id="IPR050088">
    <property type="entry name" value="IspD/TarI_cytidylyltransf_bact"/>
</dbReference>
<evidence type="ECO:0000256" key="3">
    <source>
        <dbReference type="ARBA" id="ARBA00009789"/>
    </source>
</evidence>
<evidence type="ECO:0000256" key="1">
    <source>
        <dbReference type="ARBA" id="ARBA00001282"/>
    </source>
</evidence>
<evidence type="ECO:0000313" key="9">
    <source>
        <dbReference type="Proteomes" id="UP000185655"/>
    </source>
</evidence>
<feature type="site" description="Positions MEP for the nucleophilic attack" evidence="7">
    <location>
        <position position="149"/>
    </location>
</feature>
<sequence length="226" mass="24817">MIDQGHKAYSAVLLAAGSGSRMAAACNKIFLTLADKAIFQYGLELFLSDSDCKQVILVGKAEEKSYFTDYLSDRVCFVVGGAERQDSVRHALKEVSEDAVMIHDGARPFVTLSELAALKAYNNAILAVPVKDTIKQVNHQEQISQTVPRENLWGAQTPQFFETSLIQKVHQDAHSKAFLGTDDASLVEVFSDKPITIVPGSYENIKITTPEDLIFGQAILTHRSEA</sequence>
<dbReference type="UniPathway" id="UPA00056">
    <property type="reaction ID" value="UER00093"/>
</dbReference>
<comment type="function">
    <text evidence="7">Catalyzes the formation of 4-diphosphocytidyl-2-C-methyl-D-erythritol from CTP and 2-C-methyl-D-erythritol 4-phosphate (MEP).</text>
</comment>
<dbReference type="CDD" id="cd02516">
    <property type="entry name" value="CDP-ME_synthetase"/>
    <property type="match status" value="1"/>
</dbReference>
<gene>
    <name evidence="7" type="primary">ispD</name>
    <name evidence="8" type="ORF">SAMN02746068_00359</name>
</gene>
<name>A0A1K2H5G8_9LACT</name>
<evidence type="ECO:0000256" key="5">
    <source>
        <dbReference type="ARBA" id="ARBA00022695"/>
    </source>
</evidence>
<dbReference type="InterPro" id="IPR018294">
    <property type="entry name" value="ISPD_synthase_CS"/>
</dbReference>
<evidence type="ECO:0000313" key="8">
    <source>
        <dbReference type="EMBL" id="SFZ71317.1"/>
    </source>
</evidence>
<keyword evidence="4 7" id="KW-0808">Transferase</keyword>
<dbReference type="AlphaFoldDB" id="A0A1K2H5G8"/>
<dbReference type="PROSITE" id="PS01295">
    <property type="entry name" value="ISPD"/>
    <property type="match status" value="1"/>
</dbReference>
<protein>
    <recommendedName>
        <fullName evidence="7">2-C-methyl-D-erythritol 4-phosphate cytidylyltransferase</fullName>
        <ecNumber evidence="7">2.7.7.60</ecNumber>
    </recommendedName>
    <alternativeName>
        <fullName evidence="7">4-diphosphocytidyl-2C-methyl-D-erythritol synthase</fullName>
    </alternativeName>
    <alternativeName>
        <fullName evidence="7">MEP cytidylyltransferase</fullName>
        <shortName evidence="7">MCT</shortName>
    </alternativeName>
</protein>
<comment type="similarity">
    <text evidence="3 7">Belongs to the IspD/TarI cytidylyltransferase family. IspD subfamily.</text>
</comment>
<evidence type="ECO:0000256" key="4">
    <source>
        <dbReference type="ARBA" id="ARBA00022679"/>
    </source>
</evidence>
<dbReference type="HAMAP" id="MF_00108">
    <property type="entry name" value="IspD"/>
    <property type="match status" value="1"/>
</dbReference>
<feature type="site" description="Positions MEP for the nucleophilic attack" evidence="7">
    <location>
        <position position="206"/>
    </location>
</feature>
<dbReference type="InterPro" id="IPR034683">
    <property type="entry name" value="IspD/TarI"/>
</dbReference>
<dbReference type="InterPro" id="IPR029044">
    <property type="entry name" value="Nucleotide-diphossugar_trans"/>
</dbReference>
<feature type="site" description="Transition state stabilizer" evidence="7">
    <location>
        <position position="21"/>
    </location>
</feature>
<comment type="catalytic activity">
    <reaction evidence="1 7">
        <text>2-C-methyl-D-erythritol 4-phosphate + CTP + H(+) = 4-CDP-2-C-methyl-D-erythritol + diphosphate</text>
        <dbReference type="Rhea" id="RHEA:13429"/>
        <dbReference type="ChEBI" id="CHEBI:15378"/>
        <dbReference type="ChEBI" id="CHEBI:33019"/>
        <dbReference type="ChEBI" id="CHEBI:37563"/>
        <dbReference type="ChEBI" id="CHEBI:57823"/>
        <dbReference type="ChEBI" id="CHEBI:58262"/>
        <dbReference type="EC" id="2.7.7.60"/>
    </reaction>
</comment>
<evidence type="ECO:0000256" key="7">
    <source>
        <dbReference type="HAMAP-Rule" id="MF_00108"/>
    </source>
</evidence>
<dbReference type="PANTHER" id="PTHR32125:SF4">
    <property type="entry name" value="2-C-METHYL-D-ERYTHRITOL 4-PHOSPHATE CYTIDYLYLTRANSFERASE, CHLOROPLASTIC"/>
    <property type="match status" value="1"/>
</dbReference>